<feature type="compositionally biased region" description="Basic and acidic residues" evidence="4">
    <location>
        <begin position="68"/>
        <end position="90"/>
    </location>
</feature>
<reference evidence="6 7" key="1">
    <citation type="submission" date="2019-06" db="EMBL/GenBank/DDBJ databases">
        <title>Comparative genomics and metabolomics analyses of clavulanic acid producing Streptomyces species provides insight into specialized metabolism and evolution of beta-lactam biosynthetic gene clusters.</title>
        <authorList>
            <person name="Moore M.A."/>
            <person name="Cruz-Morales P."/>
            <person name="Barona Gomez F."/>
            <person name="Kapil T."/>
        </authorList>
    </citation>
    <scope>NUCLEOTIDE SEQUENCE [LARGE SCALE GENOMIC DNA]</scope>
    <source>
        <strain evidence="6 7">T-272</strain>
    </source>
</reference>
<dbReference type="EMBL" id="VDEQ01000268">
    <property type="protein sequence ID" value="MQS38587.1"/>
    <property type="molecule type" value="Genomic_DNA"/>
</dbReference>
<keyword evidence="2" id="KW-0347">Helicase</keyword>
<keyword evidence="7" id="KW-1185">Reference proteome</keyword>
<evidence type="ECO:0000256" key="2">
    <source>
        <dbReference type="ARBA" id="ARBA00022806"/>
    </source>
</evidence>
<evidence type="ECO:0000313" key="6">
    <source>
        <dbReference type="EMBL" id="MQS38587.1"/>
    </source>
</evidence>
<keyword evidence="2" id="KW-0378">Hydrolase</keyword>
<feature type="domain" description="PD-(D/E)XK endonuclease-like" evidence="5">
    <location>
        <begin position="270"/>
        <end position="507"/>
    </location>
</feature>
<keyword evidence="3" id="KW-0234">DNA repair</keyword>
<organism evidence="6 7">
    <name type="scientific">Streptomyces katsurahamanus</name>
    <dbReference type="NCBI Taxonomy" id="2577098"/>
    <lineage>
        <taxon>Bacteria</taxon>
        <taxon>Bacillati</taxon>
        <taxon>Actinomycetota</taxon>
        <taxon>Actinomycetes</taxon>
        <taxon>Kitasatosporales</taxon>
        <taxon>Streptomycetaceae</taxon>
        <taxon>Streptomyces</taxon>
    </lineage>
</organism>
<dbReference type="InterPro" id="IPR038726">
    <property type="entry name" value="PDDEXK_AddAB-type"/>
</dbReference>
<keyword evidence="1" id="KW-0227">DNA damage</keyword>
<dbReference type="Proteomes" id="UP000460558">
    <property type="component" value="Unassembled WGS sequence"/>
</dbReference>
<protein>
    <submittedName>
        <fullName evidence="6">PD-(D/E)XK nuclease family protein</fullName>
    </submittedName>
</protein>
<proteinExistence type="predicted"/>
<evidence type="ECO:0000259" key="5">
    <source>
        <dbReference type="Pfam" id="PF12705"/>
    </source>
</evidence>
<dbReference type="Pfam" id="PF12705">
    <property type="entry name" value="PDDEXK_1"/>
    <property type="match status" value="1"/>
</dbReference>
<name>A0ABW9NZ76_9ACTN</name>
<gene>
    <name evidence="6" type="ORF">FFZ77_24260</name>
</gene>
<keyword evidence="2" id="KW-0547">Nucleotide-binding</keyword>
<evidence type="ECO:0000256" key="4">
    <source>
        <dbReference type="SAM" id="MobiDB-lite"/>
    </source>
</evidence>
<feature type="region of interest" description="Disordered" evidence="4">
    <location>
        <begin position="65"/>
        <end position="90"/>
    </location>
</feature>
<keyword evidence="2" id="KW-0067">ATP-binding</keyword>
<accession>A0ABW9NZ76</accession>
<comment type="caution">
    <text evidence="6">The sequence shown here is derived from an EMBL/GenBank/DDBJ whole genome shotgun (WGS) entry which is preliminary data.</text>
</comment>
<evidence type="ECO:0000313" key="7">
    <source>
        <dbReference type="Proteomes" id="UP000460558"/>
    </source>
</evidence>
<sequence>MAESWPPDGLSGHSGVVTVRLGMFGPERYQCPASNVLKAYGLRPLRRGARKPEVLEPFSSRPFMAGADRIDPQMDGSRRTVPSSDRERPMHDGLRQWTEHALRMYREAFPSDAGLRLAHRAWVYQHKDASGNGLLYRITAWGRCLQSNDGRLRELRLPTTRLRARSNAERAVAALIAAEGDSDPRVERVRVVQFALSDGRSETIFEGTREEALTEYRAEGKPAVRALLDSREYRPGSACVSCTVAPVCPALPKAYGLLGIVDRSRPRRSWSSTTGRGHRSCPARGHLRGLRLPFDDAVERSAAAERGRAVHDFLAERHGHWPDTSCTPQVPADWVPEGYRLPDEERELGAELLRHHAEICPLNTARPPSRIRIEPRLSFDDTAADLVVLAQPDLLYQDAGAWVWRETKTSGSDRPHRDAMASYPQLALAVRLIGGGALGGAPAGGRVELELLRPGGADLHILDPFASATRAAALATVREQVSGWHAETTFEAIPGPECAGCEMARWCSARQSLPAGPGEVR</sequence>
<evidence type="ECO:0000256" key="3">
    <source>
        <dbReference type="ARBA" id="ARBA00023204"/>
    </source>
</evidence>
<evidence type="ECO:0000256" key="1">
    <source>
        <dbReference type="ARBA" id="ARBA00022763"/>
    </source>
</evidence>